<dbReference type="PANTHER" id="PTHR43788:SF6">
    <property type="entry name" value="DNA HELICASE B"/>
    <property type="match status" value="1"/>
</dbReference>
<dbReference type="GO" id="GO:0005524">
    <property type="term" value="F:ATP binding"/>
    <property type="evidence" value="ECO:0007669"/>
    <property type="project" value="UniProtKB-KW"/>
</dbReference>
<evidence type="ECO:0000259" key="4">
    <source>
        <dbReference type="SMART" id="SM00278"/>
    </source>
</evidence>
<protein>
    <recommendedName>
        <fullName evidence="4">Helix-hairpin-helix DNA-binding motif class 1 domain-containing protein</fullName>
    </recommendedName>
</protein>
<dbReference type="SMART" id="SM00278">
    <property type="entry name" value="HhH1"/>
    <property type="match status" value="2"/>
</dbReference>
<feature type="region of interest" description="Disordered" evidence="3">
    <location>
        <begin position="822"/>
        <end position="841"/>
    </location>
</feature>
<evidence type="ECO:0000256" key="3">
    <source>
        <dbReference type="SAM" id="MobiDB-lite"/>
    </source>
</evidence>
<feature type="compositionally biased region" description="Low complexity" evidence="3">
    <location>
        <begin position="462"/>
        <end position="486"/>
    </location>
</feature>
<feature type="compositionally biased region" description="Basic and acidic residues" evidence="3">
    <location>
        <begin position="451"/>
        <end position="461"/>
    </location>
</feature>
<dbReference type="InterPro" id="IPR003583">
    <property type="entry name" value="Hlx-hairpin-Hlx_DNA-bd_motif"/>
</dbReference>
<dbReference type="InterPro" id="IPR041451">
    <property type="entry name" value="RecD2_SH13"/>
</dbReference>
<dbReference type="Gene3D" id="1.10.150.20">
    <property type="entry name" value="5' to 3' exonuclease, C-terminal subdomain"/>
    <property type="match status" value="1"/>
</dbReference>
<keyword evidence="1" id="KW-0547">Nucleotide-binding</keyword>
<reference evidence="5 6" key="1">
    <citation type="submission" date="2017-08" db="EMBL/GenBank/DDBJ databases">
        <title>Acidophilic green algal genome provides insights into adaptation to an acidic environment.</title>
        <authorList>
            <person name="Hirooka S."/>
            <person name="Hirose Y."/>
            <person name="Kanesaki Y."/>
            <person name="Higuchi S."/>
            <person name="Fujiwara T."/>
            <person name="Onuma R."/>
            <person name="Era A."/>
            <person name="Ohbayashi R."/>
            <person name="Uzuka A."/>
            <person name="Nozaki H."/>
            <person name="Yoshikawa H."/>
            <person name="Miyagishima S.Y."/>
        </authorList>
    </citation>
    <scope>NUCLEOTIDE SEQUENCE [LARGE SCALE GENOMIC DNA]</scope>
    <source>
        <strain evidence="5 6">NIES-2499</strain>
    </source>
</reference>
<dbReference type="Gene3D" id="3.40.50.300">
    <property type="entry name" value="P-loop containing nucleotide triphosphate hydrolases"/>
    <property type="match status" value="2"/>
</dbReference>
<feature type="compositionally biased region" description="Polar residues" evidence="3">
    <location>
        <begin position="440"/>
        <end position="450"/>
    </location>
</feature>
<dbReference type="InterPro" id="IPR010994">
    <property type="entry name" value="RuvA_2-like"/>
</dbReference>
<dbReference type="CDD" id="cd17933">
    <property type="entry name" value="DEXSc_RecD-like"/>
    <property type="match status" value="1"/>
</dbReference>
<feature type="domain" description="Helix-hairpin-helix DNA-binding motif class 1" evidence="4">
    <location>
        <begin position="177"/>
        <end position="196"/>
    </location>
</feature>
<feature type="region of interest" description="Disordered" evidence="3">
    <location>
        <begin position="440"/>
        <end position="486"/>
    </location>
</feature>
<keyword evidence="2" id="KW-0067">ATP-binding</keyword>
<dbReference type="GO" id="GO:0003678">
    <property type="term" value="F:DNA helicase activity"/>
    <property type="evidence" value="ECO:0007669"/>
    <property type="project" value="UniProtKB-ARBA"/>
</dbReference>
<dbReference type="GO" id="GO:0006281">
    <property type="term" value="P:DNA repair"/>
    <property type="evidence" value="ECO:0007669"/>
    <property type="project" value="InterPro"/>
</dbReference>
<dbReference type="Gene3D" id="2.30.30.940">
    <property type="match status" value="1"/>
</dbReference>
<dbReference type="Proteomes" id="UP000232323">
    <property type="component" value="Unassembled WGS sequence"/>
</dbReference>
<dbReference type="SUPFAM" id="SSF52540">
    <property type="entry name" value="P-loop containing nucleoside triphosphate hydrolases"/>
    <property type="match status" value="1"/>
</dbReference>
<dbReference type="Pfam" id="PF18335">
    <property type="entry name" value="SH3_13"/>
    <property type="match status" value="1"/>
</dbReference>
<dbReference type="STRING" id="1157962.A0A250X6M0"/>
<keyword evidence="6" id="KW-1185">Reference proteome</keyword>
<evidence type="ECO:0000313" key="5">
    <source>
        <dbReference type="EMBL" id="GAX78728.1"/>
    </source>
</evidence>
<dbReference type="EMBL" id="BEGY01000035">
    <property type="protein sequence ID" value="GAX78728.1"/>
    <property type="molecule type" value="Genomic_DNA"/>
</dbReference>
<dbReference type="AlphaFoldDB" id="A0A250X6M0"/>
<evidence type="ECO:0000313" key="6">
    <source>
        <dbReference type="Proteomes" id="UP000232323"/>
    </source>
</evidence>
<dbReference type="OrthoDB" id="551327at2759"/>
<comment type="caution">
    <text evidence="5">The sequence shown here is derived from an EMBL/GenBank/DDBJ whole genome shotgun (WGS) entry which is preliminary data.</text>
</comment>
<dbReference type="Pfam" id="PF13538">
    <property type="entry name" value="UvrD_C_2"/>
    <property type="match status" value="1"/>
</dbReference>
<dbReference type="InterPro" id="IPR050534">
    <property type="entry name" value="Coronavir_polyprotein_1ab"/>
</dbReference>
<organism evidence="5 6">
    <name type="scientific">Chlamydomonas eustigma</name>
    <dbReference type="NCBI Taxonomy" id="1157962"/>
    <lineage>
        <taxon>Eukaryota</taxon>
        <taxon>Viridiplantae</taxon>
        <taxon>Chlorophyta</taxon>
        <taxon>core chlorophytes</taxon>
        <taxon>Chlorophyceae</taxon>
        <taxon>CS clade</taxon>
        <taxon>Chlamydomonadales</taxon>
        <taxon>Chlamydomonadaceae</taxon>
        <taxon>Chlamydomonas</taxon>
    </lineage>
</organism>
<accession>A0A250X6M0</accession>
<name>A0A250X6M0_9CHLO</name>
<sequence length="1154" mass="124112">MPSTTRSVTTGLDTQPSFSQYLGKRVSFEGCIVNKLFSSDSFNAMTVEVEEEAWKSTVGPAMQAAPQTIWQAAPTERARFMKRAVASNNRKVKVCGKELALLKNGQRCVFTGSWAHHTRYGLQLNVESVKILALDREEDILARLEGLTGVGRSTAKAIYQAYGKDTVSVLNSATAEEKLQRVPRIGKKLSASLKKEWDEQSGHQAIHLRLKELGLKPSTCSEIIDKLSARMLAESKESSKSAKGISQISTGVEGMEELLVRDPYKFLIGVRGVTFRDAEELAASLGGGVDPTLPSRGGFVILQVLTEGANDGHSFMMWEKVRQEATKLLQASPISKLSPWSEASSPLSKSALFLRDEERVVLEVERKSLAPGVLDAALKGRFLPSGPPRIEISSILDSLEWPDQTRCYITPLYKAEKSLSKCVAERVSKALAMHPPVTTATAAVSSQQVGRDSRFTNESEKGSSGNRAAGRGSMGGNNRSSSLSSSLPDLNAEQLKAVQMGRNSPIMLLTGDAGCGKTSTTRAMVEEWVKQEKRVAVCAPTGRAAQRLQEVIDAKGVEAKTVHRLLGFKGIISSKQQQDTAADTSSTTTAAAMSQAGATSVSAASSGTTDLSSSSTFNGSTSDSLSYDELYNDSWKNVKYNEYNLLPFDAVLVDEASMMDIQMAAALIKALHPDCQLVLVGDPNQLPPVAPGHVLAELLALRLSHEDGVPPAGGTPASTSVHSAAGAIRATSGRQQYAAAAGYATSLSASAPKSSSVSTGSNNYSLISTVHLVPRVHLGEVFRQDGSGSIVSGALQIMKAQYPTAMRQMSFPEFEKRLSQAGVTSNSRHAARPHGTGGGGDGDNVLQHLQDTLGGDAVLVEVTDFKVTPEDLERMVIKTVEILKDIGVNVQDDVQVLTPLRAPRRGYGLGASTLNPLLQPVMNCIHPAPPDLQNSRFMFSVADRVVQNVNNYDLDVYNGDVGVVRYVNEREKTVEVQFPTRPGSITRNLVTYQGKDVWQLQPSWATTVHKSQGGEYPCVLLPLHHNAGWTLQTRQLLYTGVTRARQLLILMATRNAIDQCLRTDQTASRSTSSCIAQRVSEILKLSLNGQSVHVATGSTAASPTLRPGTSHYGTINGPHYGTNNGPHYGTINGPHYGTINGPHYRGAPSYGRSS</sequence>
<feature type="domain" description="Helix-hairpin-helix DNA-binding motif class 1" evidence="4">
    <location>
        <begin position="142"/>
        <end position="161"/>
    </location>
</feature>
<feature type="region of interest" description="Disordered" evidence="3">
    <location>
        <begin position="603"/>
        <end position="622"/>
    </location>
</feature>
<proteinExistence type="predicted"/>
<dbReference type="InterPro" id="IPR027417">
    <property type="entry name" value="P-loop_NTPase"/>
</dbReference>
<dbReference type="Pfam" id="PF14520">
    <property type="entry name" value="HHH_5"/>
    <property type="match status" value="1"/>
</dbReference>
<dbReference type="InterPro" id="IPR027785">
    <property type="entry name" value="UvrD-like_helicase_C"/>
</dbReference>
<evidence type="ECO:0000256" key="1">
    <source>
        <dbReference type="ARBA" id="ARBA00022741"/>
    </source>
</evidence>
<dbReference type="GO" id="GO:0003677">
    <property type="term" value="F:DNA binding"/>
    <property type="evidence" value="ECO:0007669"/>
    <property type="project" value="InterPro"/>
</dbReference>
<dbReference type="Gene3D" id="1.10.10.2220">
    <property type="match status" value="1"/>
</dbReference>
<dbReference type="SUPFAM" id="SSF47781">
    <property type="entry name" value="RuvA domain 2-like"/>
    <property type="match status" value="1"/>
</dbReference>
<dbReference type="Pfam" id="PF13245">
    <property type="entry name" value="AAA_19"/>
    <property type="match status" value="1"/>
</dbReference>
<gene>
    <name evidence="5" type="ORF">CEUSTIGMA_g6165.t1</name>
</gene>
<dbReference type="PANTHER" id="PTHR43788">
    <property type="entry name" value="DNA2/NAM7 HELICASE FAMILY MEMBER"/>
    <property type="match status" value="1"/>
</dbReference>
<dbReference type="CDD" id="cd18809">
    <property type="entry name" value="SF1_C_RecD"/>
    <property type="match status" value="1"/>
</dbReference>
<evidence type="ECO:0000256" key="2">
    <source>
        <dbReference type="ARBA" id="ARBA00022840"/>
    </source>
</evidence>